<evidence type="ECO:0000313" key="3">
    <source>
        <dbReference type="Proteomes" id="UP000001822"/>
    </source>
</evidence>
<dbReference type="Gene3D" id="3.10.450.50">
    <property type="match status" value="1"/>
</dbReference>
<sequence>MFCICWHYFGLLKIYMKRISISNILLVTAFMMGLAQAAEAQNAQAIPDVIENIRVSIKMANSKELTTFMGDMVEIQLPDQDRNNYSKTQAEFVLRDFMKKYPPTNFTYIHKVLDKEDFKFTIGEYVYAGGSMRITMVIKPSNSKYQIDSIVIERK</sequence>
<feature type="chain" id="PRO_5026877999" description="DUF4783 domain-containing protein" evidence="1">
    <location>
        <begin position="38"/>
        <end position="155"/>
    </location>
</feature>
<evidence type="ECO:0000313" key="2">
    <source>
        <dbReference type="EMBL" id="ABG60963.1"/>
    </source>
</evidence>
<gene>
    <name evidence="2" type="ordered locus">CHU_3730</name>
</gene>
<dbReference type="Pfam" id="PF16022">
    <property type="entry name" value="DUF4783"/>
    <property type="match status" value="1"/>
</dbReference>
<dbReference type="KEGG" id="chu:CHU_3730"/>
<name>A0A6N4SWV9_CYTH3</name>
<evidence type="ECO:0008006" key="4">
    <source>
        <dbReference type="Google" id="ProtNLM"/>
    </source>
</evidence>
<dbReference type="AlphaFoldDB" id="A0A6N4SWV9"/>
<accession>A0A6N4SWV9</accession>
<dbReference type="InterPro" id="IPR031977">
    <property type="entry name" value="DUF4783"/>
</dbReference>
<keyword evidence="1" id="KW-0732">Signal</keyword>
<evidence type="ECO:0000256" key="1">
    <source>
        <dbReference type="SAM" id="SignalP"/>
    </source>
</evidence>
<dbReference type="EMBL" id="CP000383">
    <property type="protein sequence ID" value="ABG60963.1"/>
    <property type="molecule type" value="Genomic_DNA"/>
</dbReference>
<keyword evidence="3" id="KW-1185">Reference proteome</keyword>
<protein>
    <recommendedName>
        <fullName evidence="4">DUF4783 domain-containing protein</fullName>
    </recommendedName>
</protein>
<organism evidence="2 3">
    <name type="scientific">Cytophaga hutchinsonii (strain ATCC 33406 / DSM 1761 / CIP 103989 / NBRC 15051 / NCIMB 9469 / D465)</name>
    <dbReference type="NCBI Taxonomy" id="269798"/>
    <lineage>
        <taxon>Bacteria</taxon>
        <taxon>Pseudomonadati</taxon>
        <taxon>Bacteroidota</taxon>
        <taxon>Cytophagia</taxon>
        <taxon>Cytophagales</taxon>
        <taxon>Cytophagaceae</taxon>
        <taxon>Cytophaga</taxon>
    </lineage>
</organism>
<proteinExistence type="predicted"/>
<feature type="signal peptide" evidence="1">
    <location>
        <begin position="1"/>
        <end position="37"/>
    </location>
</feature>
<dbReference type="Proteomes" id="UP000001822">
    <property type="component" value="Chromosome"/>
</dbReference>
<reference evidence="2 3" key="1">
    <citation type="journal article" date="2007" name="Appl. Environ. Microbiol.">
        <title>Genome sequence of the cellulolytic gliding bacterium Cytophaga hutchinsonii.</title>
        <authorList>
            <person name="Xie G."/>
            <person name="Bruce D.C."/>
            <person name="Challacombe J.F."/>
            <person name="Chertkov O."/>
            <person name="Detter J.C."/>
            <person name="Gilna P."/>
            <person name="Han C.S."/>
            <person name="Lucas S."/>
            <person name="Misra M."/>
            <person name="Myers G.L."/>
            <person name="Richardson P."/>
            <person name="Tapia R."/>
            <person name="Thayer N."/>
            <person name="Thompson L.S."/>
            <person name="Brettin T.S."/>
            <person name="Henrissat B."/>
            <person name="Wilson D.B."/>
            <person name="McBride M.J."/>
        </authorList>
    </citation>
    <scope>NUCLEOTIDE SEQUENCE [LARGE SCALE GENOMIC DNA]</scope>
    <source>
        <strain evidence="3">ATCC 33406 / DSM 1761 / CIP 103989 / NBRC 15051 / NCIMB 9469 / D465</strain>
    </source>
</reference>